<keyword evidence="6 13" id="KW-0812">Transmembrane</keyword>
<keyword evidence="10 13" id="KW-0472">Membrane</keyword>
<dbReference type="PANTHER" id="PTHR30531">
    <property type="entry name" value="FLAGELLAR BIOSYNTHETIC PROTEIN FLHB"/>
    <property type="match status" value="1"/>
</dbReference>
<evidence type="ECO:0000313" key="16">
    <source>
        <dbReference type="Proteomes" id="UP000681075"/>
    </source>
</evidence>
<evidence type="ECO:0000256" key="13">
    <source>
        <dbReference type="RuleBase" id="RU364091"/>
    </source>
</evidence>
<feature type="region of interest" description="Disordered" evidence="14">
    <location>
        <begin position="1"/>
        <end position="21"/>
    </location>
</feature>
<feature type="transmembrane region" description="Helical" evidence="13">
    <location>
        <begin position="150"/>
        <end position="172"/>
    </location>
</feature>
<dbReference type="Pfam" id="PF01312">
    <property type="entry name" value="Bac_export_2"/>
    <property type="match status" value="1"/>
</dbReference>
<proteinExistence type="inferred from homology"/>
<comment type="function">
    <text evidence="12 13">Required for formation of the rod structure in the basal body of the flagellar apparatus. Together with FliI and FliH, may constitute the export apparatus of flagellin.</text>
</comment>
<feature type="transmembrane region" description="Helical" evidence="13">
    <location>
        <begin position="37"/>
        <end position="55"/>
    </location>
</feature>
<dbReference type="FunFam" id="3.40.1690.10:FF:000001">
    <property type="entry name" value="Flagellar biosynthetic protein FlhB"/>
    <property type="match status" value="1"/>
</dbReference>
<dbReference type="AlphaFoldDB" id="A0A8S8XDK0"/>
<comment type="caution">
    <text evidence="15">The sequence shown here is derived from an EMBL/GenBank/DDBJ whole genome shotgun (WGS) entry which is preliminary data.</text>
</comment>
<accession>A0A8S8XDK0</accession>
<dbReference type="PANTHER" id="PTHR30531:SF12">
    <property type="entry name" value="FLAGELLAR BIOSYNTHETIC PROTEIN FLHB"/>
    <property type="match status" value="1"/>
</dbReference>
<dbReference type="Gene3D" id="3.40.1690.10">
    <property type="entry name" value="secretion proteins EscU"/>
    <property type="match status" value="1"/>
</dbReference>
<keyword evidence="15" id="KW-0282">Flagellum</keyword>
<evidence type="ECO:0000256" key="11">
    <source>
        <dbReference type="ARBA" id="ARBA00023225"/>
    </source>
</evidence>
<dbReference type="GO" id="GO:0044780">
    <property type="term" value="P:bacterial-type flagellum assembly"/>
    <property type="evidence" value="ECO:0007669"/>
    <property type="project" value="InterPro"/>
</dbReference>
<keyword evidence="16" id="KW-1185">Reference proteome</keyword>
<dbReference type="Proteomes" id="UP000681075">
    <property type="component" value="Unassembled WGS sequence"/>
</dbReference>
<sequence length="357" mass="39699">MAEGGDEEGRTEDPTSRRLEEARAKGNIPISKELNNWFVFLSAGLMMMILVPSAARDLAVVLRPFLAQPEAFATDRFALGRVLMDALMSAAKSVGLILLLFFISGLSSSLMQAGFNISGESLKPNLSKINPLKGFGRIFSSKSVIELLKAIAKLSVVSIIVVATMLPSFGGIERFVSIDISDFLGEFRTMTLKAVGGVLAIMTLVAAVDLFFVRWSWWKSLKMSKQEVKDEYKQSEGSPEVKQRQRQLRFDKARRRILQAVPKADVVITNPTHFAVALQYDPEKMQAPVVVAKGVDFLAAKIREIAKEHDITITENPPLARAIYATVDIDHPIKEEHYRAVAEVISYVFKLKRKVMK</sequence>
<keyword evidence="11 13" id="KW-1006">Bacterial flagellum protein export</keyword>
<dbReference type="InterPro" id="IPR029025">
    <property type="entry name" value="T3SS_substrate_exporter_C"/>
</dbReference>
<comment type="subcellular location">
    <subcellularLocation>
        <location evidence="1">Cell membrane</location>
        <topology evidence="1">Multi-pass membrane protein</topology>
    </subcellularLocation>
</comment>
<evidence type="ECO:0000256" key="1">
    <source>
        <dbReference type="ARBA" id="ARBA00004651"/>
    </source>
</evidence>
<evidence type="ECO:0000256" key="5">
    <source>
        <dbReference type="ARBA" id="ARBA00022475"/>
    </source>
</evidence>
<dbReference type="EMBL" id="BOPV01000001">
    <property type="protein sequence ID" value="GIL41513.1"/>
    <property type="molecule type" value="Genomic_DNA"/>
</dbReference>
<keyword evidence="7 13" id="KW-1005">Bacterial flagellum biogenesis</keyword>
<keyword evidence="15" id="KW-0966">Cell projection</keyword>
<comment type="similarity">
    <text evidence="2 13">Belongs to the type III secretion exporter family.</text>
</comment>
<evidence type="ECO:0000256" key="3">
    <source>
        <dbReference type="ARBA" id="ARBA00021622"/>
    </source>
</evidence>
<evidence type="ECO:0000256" key="6">
    <source>
        <dbReference type="ARBA" id="ARBA00022692"/>
    </source>
</evidence>
<evidence type="ECO:0000256" key="10">
    <source>
        <dbReference type="ARBA" id="ARBA00023136"/>
    </source>
</evidence>
<dbReference type="SUPFAM" id="SSF160544">
    <property type="entry name" value="EscU C-terminal domain-like"/>
    <property type="match status" value="1"/>
</dbReference>
<reference evidence="15" key="1">
    <citation type="submission" date="2021-02" db="EMBL/GenBank/DDBJ databases">
        <title>Genome sequence of Rhodospirillales sp. strain TMPK1 isolated from soil.</title>
        <authorList>
            <person name="Nakai R."/>
            <person name="Kusada H."/>
            <person name="Tamaki H."/>
        </authorList>
    </citation>
    <scope>NUCLEOTIDE SEQUENCE</scope>
    <source>
        <strain evidence="15">TMPK1</strain>
    </source>
</reference>
<dbReference type="InterPro" id="IPR006136">
    <property type="entry name" value="FlhB"/>
</dbReference>
<keyword evidence="5 13" id="KW-1003">Cell membrane</keyword>
<keyword evidence="9 13" id="KW-1133">Transmembrane helix</keyword>
<organism evidence="15 16">
    <name type="scientific">Roseiterribacter gracilis</name>
    <dbReference type="NCBI Taxonomy" id="2812848"/>
    <lineage>
        <taxon>Bacteria</taxon>
        <taxon>Pseudomonadati</taxon>
        <taxon>Pseudomonadota</taxon>
        <taxon>Alphaproteobacteria</taxon>
        <taxon>Rhodospirillales</taxon>
        <taxon>Roseiterribacteraceae</taxon>
        <taxon>Roseiterribacter</taxon>
    </lineage>
</organism>
<gene>
    <name evidence="13 15" type="primary">flhB</name>
    <name evidence="15" type="ORF">TMPK1_37500</name>
</gene>
<feature type="compositionally biased region" description="Basic and acidic residues" evidence="14">
    <location>
        <begin position="7"/>
        <end position="21"/>
    </location>
</feature>
<evidence type="ECO:0000256" key="9">
    <source>
        <dbReference type="ARBA" id="ARBA00022989"/>
    </source>
</evidence>
<evidence type="ECO:0000256" key="2">
    <source>
        <dbReference type="ARBA" id="ARBA00010690"/>
    </source>
</evidence>
<evidence type="ECO:0000256" key="12">
    <source>
        <dbReference type="ARBA" id="ARBA00025078"/>
    </source>
</evidence>
<evidence type="ECO:0000313" key="15">
    <source>
        <dbReference type="EMBL" id="GIL41513.1"/>
    </source>
</evidence>
<keyword evidence="15" id="KW-0969">Cilium</keyword>
<dbReference type="GO" id="GO:0009306">
    <property type="term" value="P:protein secretion"/>
    <property type="evidence" value="ECO:0007669"/>
    <property type="project" value="InterPro"/>
</dbReference>
<dbReference type="InterPro" id="IPR006135">
    <property type="entry name" value="T3SS_substrate_exporter"/>
</dbReference>
<evidence type="ECO:0000256" key="8">
    <source>
        <dbReference type="ARBA" id="ARBA00022927"/>
    </source>
</evidence>
<keyword evidence="8 13" id="KW-0653">Protein transport</keyword>
<dbReference type="NCBIfam" id="TIGR00328">
    <property type="entry name" value="flhB"/>
    <property type="match status" value="1"/>
</dbReference>
<dbReference type="PRINTS" id="PR00950">
    <property type="entry name" value="TYPE3IMSPROT"/>
</dbReference>
<evidence type="ECO:0000256" key="4">
    <source>
        <dbReference type="ARBA" id="ARBA00022448"/>
    </source>
</evidence>
<feature type="transmembrane region" description="Helical" evidence="13">
    <location>
        <begin position="86"/>
        <end position="106"/>
    </location>
</feature>
<feature type="transmembrane region" description="Helical" evidence="13">
    <location>
        <begin position="192"/>
        <end position="213"/>
    </location>
</feature>
<evidence type="ECO:0000256" key="7">
    <source>
        <dbReference type="ARBA" id="ARBA00022795"/>
    </source>
</evidence>
<evidence type="ECO:0000256" key="14">
    <source>
        <dbReference type="SAM" id="MobiDB-lite"/>
    </source>
</evidence>
<dbReference type="RefSeq" id="WP_420245018.1">
    <property type="nucleotide sequence ID" value="NZ_BOPV01000001.1"/>
</dbReference>
<dbReference type="GO" id="GO:0005886">
    <property type="term" value="C:plasma membrane"/>
    <property type="evidence" value="ECO:0007669"/>
    <property type="project" value="UniProtKB-SubCell"/>
</dbReference>
<dbReference type="Gene3D" id="6.10.250.2080">
    <property type="match status" value="1"/>
</dbReference>
<name>A0A8S8XDK0_9PROT</name>
<keyword evidence="4 13" id="KW-0813">Transport</keyword>
<protein>
    <recommendedName>
        <fullName evidence="3 13">Flagellar biosynthetic protein FlhB</fullName>
    </recommendedName>
</protein>